<evidence type="ECO:0000313" key="8">
    <source>
        <dbReference type="Proteomes" id="UP000228560"/>
    </source>
</evidence>
<accession>A0A1J5GK42</accession>
<dbReference type="EMBL" id="MNYY01000110">
    <property type="protein sequence ID" value="OIP68999.1"/>
    <property type="molecule type" value="Genomic_DNA"/>
</dbReference>
<dbReference type="GO" id="GO:0006571">
    <property type="term" value="P:tyrosine biosynthetic process"/>
    <property type="evidence" value="ECO:0007669"/>
    <property type="project" value="InterPro"/>
</dbReference>
<dbReference type="Proteomes" id="UP000182763">
    <property type="component" value="Unassembled WGS sequence"/>
</dbReference>
<dbReference type="EMBL" id="PFKO01000147">
    <property type="protein sequence ID" value="PIY32943.1"/>
    <property type="molecule type" value="Genomic_DNA"/>
</dbReference>
<evidence type="ECO:0000256" key="1">
    <source>
        <dbReference type="ARBA" id="ARBA00023002"/>
    </source>
</evidence>
<evidence type="ECO:0000313" key="5">
    <source>
        <dbReference type="EMBL" id="PIY32943.1"/>
    </source>
</evidence>
<dbReference type="Gene3D" id="3.40.50.720">
    <property type="entry name" value="NAD(P)-binding Rossmann-like Domain"/>
    <property type="match status" value="1"/>
</dbReference>
<dbReference type="PROSITE" id="PS51176">
    <property type="entry name" value="PDH_ADH"/>
    <property type="match status" value="1"/>
</dbReference>
<dbReference type="GO" id="GO:0004665">
    <property type="term" value="F:prephenate dehydrogenase (NADP+) activity"/>
    <property type="evidence" value="ECO:0007669"/>
    <property type="project" value="InterPro"/>
</dbReference>
<dbReference type="RefSeq" id="WP_406607306.1">
    <property type="nucleotide sequence ID" value="NZ_PFKO01000147.1"/>
</dbReference>
<dbReference type="PANTHER" id="PTHR21363">
    <property type="entry name" value="PREPHENATE DEHYDROGENASE"/>
    <property type="match status" value="1"/>
</dbReference>
<gene>
    <name evidence="3" type="ORF">AUK42_05770</name>
    <name evidence="6" type="ORF">CO097_07005</name>
    <name evidence="5" type="ORF">COZ07_03990</name>
    <name evidence="4" type="ORF">COZ58_01655</name>
</gene>
<evidence type="ECO:0000313" key="3">
    <source>
        <dbReference type="EMBL" id="OIP68999.1"/>
    </source>
</evidence>
<dbReference type="InterPro" id="IPR050812">
    <property type="entry name" value="Preph/Arog_dehydrog"/>
</dbReference>
<organism evidence="3 7">
    <name type="scientific">Candidatus Infernicultor aquiphilus</name>
    <dbReference type="NCBI Taxonomy" id="1805029"/>
    <lineage>
        <taxon>Bacteria</taxon>
        <taxon>Pseudomonadati</taxon>
        <taxon>Atribacterota</taxon>
        <taxon>Candidatus Phoenicimicrobiia</taxon>
        <taxon>Candidatus Pheonicimicrobiales</taxon>
        <taxon>Candidatus Phoenicimicrobiaceae</taxon>
        <taxon>Candidatus Infernicultor</taxon>
    </lineage>
</organism>
<dbReference type="EMBL" id="PFIP01000024">
    <property type="protein sequence ID" value="PIX35040.1"/>
    <property type="molecule type" value="Genomic_DNA"/>
</dbReference>
<dbReference type="STRING" id="1805029.AUK42_05770"/>
<accession>A0A2M7PQM2</accession>
<evidence type="ECO:0000313" key="9">
    <source>
        <dbReference type="Proteomes" id="UP000230646"/>
    </source>
</evidence>
<reference evidence="3 7" key="1">
    <citation type="journal article" date="2016" name="Environ. Microbiol.">
        <title>Genomic resolution of a cold subsurface aquifer community provides metabolic insights for novel microbes adapted to high CO concentrations.</title>
        <authorList>
            <person name="Probst A.J."/>
            <person name="Castelle C.J."/>
            <person name="Singh A."/>
            <person name="Brown C.T."/>
            <person name="Anantharaman K."/>
            <person name="Sharon I."/>
            <person name="Hug L.A."/>
            <person name="Burstein D."/>
            <person name="Emerson J.B."/>
            <person name="Thomas B.C."/>
            <person name="Banfield J.F."/>
        </authorList>
    </citation>
    <scope>NUCLEOTIDE SEQUENCE [LARGE SCALE GENOMIC DNA]</scope>
    <source>
        <strain evidence="3">CG2_30_33_13</strain>
    </source>
</reference>
<keyword evidence="1" id="KW-0560">Oxidoreductase</keyword>
<dbReference type="Gene3D" id="1.10.3660.10">
    <property type="entry name" value="6-phosphogluconate dehydrogenase C-terminal like domain"/>
    <property type="match status" value="1"/>
</dbReference>
<evidence type="ECO:0000313" key="4">
    <source>
        <dbReference type="EMBL" id="PIX35040.1"/>
    </source>
</evidence>
<comment type="caution">
    <text evidence="3">The sequence shown here is derived from an EMBL/GenBank/DDBJ whole genome shotgun (WGS) entry which is preliminary data.</text>
</comment>
<dbReference type="SUPFAM" id="SSF48179">
    <property type="entry name" value="6-phosphogluconate dehydrogenase C-terminal domain-like"/>
    <property type="match status" value="1"/>
</dbReference>
<proteinExistence type="predicted"/>
<feature type="domain" description="Prephenate/arogenate dehydrogenase" evidence="2">
    <location>
        <begin position="8"/>
        <end position="295"/>
    </location>
</feature>
<dbReference type="PANTHER" id="PTHR21363:SF0">
    <property type="entry name" value="PREPHENATE DEHYDROGENASE [NADP(+)]"/>
    <property type="match status" value="1"/>
</dbReference>
<dbReference type="Pfam" id="PF02153">
    <property type="entry name" value="PDH_N"/>
    <property type="match status" value="1"/>
</dbReference>
<dbReference type="GO" id="GO:0070403">
    <property type="term" value="F:NAD+ binding"/>
    <property type="evidence" value="ECO:0007669"/>
    <property type="project" value="InterPro"/>
</dbReference>
<dbReference type="AlphaFoldDB" id="A0A1J5GK42"/>
<dbReference type="InterPro" id="IPR046825">
    <property type="entry name" value="PDH_C"/>
</dbReference>
<dbReference type="InterPro" id="IPR003099">
    <property type="entry name" value="Prephen_DH"/>
</dbReference>
<dbReference type="SUPFAM" id="SSF51735">
    <property type="entry name" value="NAD(P)-binding Rossmann-fold domains"/>
    <property type="match status" value="1"/>
</dbReference>
<evidence type="ECO:0000259" key="2">
    <source>
        <dbReference type="PROSITE" id="PS51176"/>
    </source>
</evidence>
<dbReference type="InterPro" id="IPR046826">
    <property type="entry name" value="PDH_N"/>
</dbReference>
<dbReference type="Proteomes" id="UP000231493">
    <property type="component" value="Unassembled WGS sequence"/>
</dbReference>
<evidence type="ECO:0000313" key="6">
    <source>
        <dbReference type="EMBL" id="PJB55835.1"/>
    </source>
</evidence>
<dbReference type="FunFam" id="3.40.50.720:FF:000208">
    <property type="entry name" value="Prephenate dehydrogenase"/>
    <property type="match status" value="1"/>
</dbReference>
<accession>A0A2M7KA81</accession>
<dbReference type="EMBL" id="PFTV01000177">
    <property type="protein sequence ID" value="PJB55835.1"/>
    <property type="molecule type" value="Genomic_DNA"/>
</dbReference>
<dbReference type="Proteomes" id="UP000230646">
    <property type="component" value="Unassembled WGS sequence"/>
</dbReference>
<dbReference type="InterPro" id="IPR008927">
    <property type="entry name" value="6-PGluconate_DH-like_C_sf"/>
</dbReference>
<protein>
    <submittedName>
        <fullName evidence="4">Prephenate dehydrogenase/arogenate dehydrogenase family protein</fullName>
    </submittedName>
</protein>
<dbReference type="GO" id="GO:0008977">
    <property type="term" value="F:prephenate dehydrogenase (NAD+) activity"/>
    <property type="evidence" value="ECO:0007669"/>
    <property type="project" value="InterPro"/>
</dbReference>
<reference evidence="8 9" key="3">
    <citation type="submission" date="2017-09" db="EMBL/GenBank/DDBJ databases">
        <title>Depth-based differentiation of microbial function through sediment-hosted aquifers and enrichment of novel symbionts in the deep terrestrial subsurface.</title>
        <authorList>
            <person name="Probst A.J."/>
            <person name="Ladd B."/>
            <person name="Jarett J.K."/>
            <person name="Geller-Mcgrath D.E."/>
            <person name="Sieber C.M."/>
            <person name="Emerson J.B."/>
            <person name="Anantharaman K."/>
            <person name="Thomas B.C."/>
            <person name="Malmstrom R."/>
            <person name="Stieglmeier M."/>
            <person name="Klingl A."/>
            <person name="Woyke T."/>
            <person name="Ryan C.M."/>
            <person name="Banfield J.F."/>
        </authorList>
    </citation>
    <scope>NUCLEOTIDE SEQUENCE [LARGE SCALE GENOMIC DNA]</scope>
    <source>
        <strain evidence="5">CG_4_10_14_3_um_filter_34_13</strain>
        <strain evidence="6">CG_4_9_14_3_um_filter_33_16</strain>
    </source>
</reference>
<sequence>MKEESDFKKITIIGVGLIGGSLGLALKKKNPKFKISGIDKLEIIEKAIARGAIDEGTINLENGIKEADLIIIATPVKTILDLLPRINPFIKKGCLVTDTGSTKGQIVETAEKILSKDVYFIGGHPIAGSEKYGIEEANPCLFQDKTYILTITKDTNLVALKKILLLIKIINAKRLILDPLEHDRIVGAVSHLPQIMAVSLTNMIGELGQLENSDNYFKAIGEGFKDMTRIASSPYQIWEDICETNQENILKMIQEFKNYLRIIEDKLKNHPGSLKEEFQKAQIFRKSISLPKRDD</sequence>
<name>A0A1J5GK42_9BACT</name>
<reference evidence="4" key="2">
    <citation type="submission" date="2017-09" db="EMBL/GenBank/DDBJ databases">
        <title>Depth-based differentiation of microbial function through sediment-hosted aquifers and enrichment of novel symbionts in the deep terrestrial subsurface.</title>
        <authorList>
            <person name="Probst A.J."/>
            <person name="Ladd B."/>
            <person name="Jarett J.K."/>
            <person name="Geller-Mcgrath D.E."/>
            <person name="Sieber C.M.K."/>
            <person name="Emerson J.B."/>
            <person name="Anantharaman K."/>
            <person name="Thomas B.C."/>
            <person name="Malmstrom R."/>
            <person name="Stieglmeier M."/>
            <person name="Klingl A."/>
            <person name="Woyke T."/>
            <person name="Ryan C.M."/>
            <person name="Banfield J.F."/>
        </authorList>
    </citation>
    <scope>NUCLEOTIDE SEQUENCE</scope>
    <source>
        <strain evidence="4">CG_4_8_14_3_um_filter_34_18</strain>
    </source>
</reference>
<dbReference type="Pfam" id="PF20463">
    <property type="entry name" value="PDH_C"/>
    <property type="match status" value="1"/>
</dbReference>
<dbReference type="InterPro" id="IPR036291">
    <property type="entry name" value="NAD(P)-bd_dom_sf"/>
</dbReference>
<accession>A0A2M8C9U3</accession>
<evidence type="ECO:0000313" key="7">
    <source>
        <dbReference type="Proteomes" id="UP000182763"/>
    </source>
</evidence>
<dbReference type="Proteomes" id="UP000228560">
    <property type="component" value="Unassembled WGS sequence"/>
</dbReference>